<evidence type="ECO:0000313" key="2">
    <source>
        <dbReference type="Proteomes" id="UP000017131"/>
    </source>
</evidence>
<proteinExistence type="predicted"/>
<reference evidence="1 2" key="1">
    <citation type="journal article" date="2013" name="Genome Announc.">
        <title>Draft Genome Sequence of Staphylococcus simulans UMC-CNS-990, Isolated from a Case of Chronic Bovine Mastitis.</title>
        <authorList>
            <person name="Calcutt M.J."/>
            <person name="Foecking M.F."/>
            <person name="Hsieh H.Y."/>
            <person name="Perry J."/>
            <person name="Stewart G.C."/>
            <person name="Middleton J.R."/>
        </authorList>
    </citation>
    <scope>NUCLEOTIDE SEQUENCE [LARGE SCALE GENOMIC DNA]</scope>
    <source>
        <strain evidence="1 2">UMC-CNS-990</strain>
    </source>
</reference>
<dbReference type="SUPFAM" id="SSF88659">
    <property type="entry name" value="Sigma3 and sigma4 domains of RNA polymerase sigma factors"/>
    <property type="match status" value="1"/>
</dbReference>
<comment type="caution">
    <text evidence="1">The sequence shown here is derived from an EMBL/GenBank/DDBJ whole genome shotgun (WGS) entry which is preliminary data.</text>
</comment>
<sequence>MIELIEMYRQNKLELESLNLQKDICKDEMDNWGAVTKTDYKARLGKKFDLYTRVKQTDDLIGELNRINERIKEVEYRQKRIKEVIDKFEGLEFTILKMKYINGYTLQTIAIETGYSEQYIRNKHAEIKRRIEFA</sequence>
<dbReference type="RefSeq" id="WP_023015294.1">
    <property type="nucleotide sequence ID" value="NZ_AXDY01000003.1"/>
</dbReference>
<gene>
    <name evidence="1" type="ORF">SSIM_04890</name>
</gene>
<dbReference type="InterPro" id="IPR013324">
    <property type="entry name" value="RNA_pol_sigma_r3/r4-like"/>
</dbReference>
<keyword evidence="2" id="KW-1185">Reference proteome</keyword>
<organism evidence="1 2">
    <name type="scientific">Staphylococcus simulans UMC-CNS-990</name>
    <dbReference type="NCBI Taxonomy" id="1405498"/>
    <lineage>
        <taxon>Bacteria</taxon>
        <taxon>Bacillati</taxon>
        <taxon>Bacillota</taxon>
        <taxon>Bacilli</taxon>
        <taxon>Bacillales</taxon>
        <taxon>Staphylococcaceae</taxon>
        <taxon>Staphylococcus</taxon>
    </lineage>
</organism>
<protein>
    <recommendedName>
        <fullName evidence="3">Phage protein</fullName>
    </recommendedName>
</protein>
<dbReference type="Proteomes" id="UP000017131">
    <property type="component" value="Unassembled WGS sequence"/>
</dbReference>
<evidence type="ECO:0008006" key="3">
    <source>
        <dbReference type="Google" id="ProtNLM"/>
    </source>
</evidence>
<accession>A0ABP2YVN7</accession>
<dbReference type="Gene3D" id="1.20.140.160">
    <property type="match status" value="1"/>
</dbReference>
<dbReference type="EMBL" id="AXDY01000003">
    <property type="protein sequence ID" value="ERS94156.1"/>
    <property type="molecule type" value="Genomic_DNA"/>
</dbReference>
<name>A0ABP2YVN7_STASI</name>
<evidence type="ECO:0000313" key="1">
    <source>
        <dbReference type="EMBL" id="ERS94156.1"/>
    </source>
</evidence>